<name>A0AA88HEL7_ARTSF</name>
<evidence type="ECO:0000313" key="5">
    <source>
        <dbReference type="EMBL" id="KAK2703882.1"/>
    </source>
</evidence>
<evidence type="ECO:0000256" key="3">
    <source>
        <dbReference type="ARBA" id="ARBA00023163"/>
    </source>
</evidence>
<dbReference type="GO" id="GO:0000981">
    <property type="term" value="F:DNA-binding transcription factor activity, RNA polymerase II-specific"/>
    <property type="evidence" value="ECO:0007669"/>
    <property type="project" value="TreeGrafter"/>
</dbReference>
<comment type="subcellular location">
    <subcellularLocation>
        <location evidence="1">Nucleus</location>
    </subcellularLocation>
</comment>
<keyword evidence="2" id="KW-0805">Transcription regulation</keyword>
<dbReference type="InterPro" id="IPR000014">
    <property type="entry name" value="PAS"/>
</dbReference>
<dbReference type="GO" id="GO:0000977">
    <property type="term" value="F:RNA polymerase II transcription regulatory region sequence-specific DNA binding"/>
    <property type="evidence" value="ECO:0007669"/>
    <property type="project" value="TreeGrafter"/>
</dbReference>
<evidence type="ECO:0000256" key="2">
    <source>
        <dbReference type="ARBA" id="ARBA00023015"/>
    </source>
</evidence>
<comment type="caution">
    <text evidence="5">The sequence shown here is derived from an EMBL/GenBank/DDBJ whole genome shotgun (WGS) entry which is preliminary data.</text>
</comment>
<sequence length="100" mass="11412">IVEGHYLVPMALSSRPEPVLLAVCTPVAMPETREAVIQGACNVFTTQHSMDMKILEVDRSTEHYLGYSNNYLQNVSWYDLLHWDCLFDAQAKHKLDSDEN</sequence>
<protein>
    <submittedName>
        <fullName evidence="5">Uncharacterized protein</fullName>
    </submittedName>
</protein>
<dbReference type="InterPro" id="IPR035965">
    <property type="entry name" value="PAS-like_dom_sf"/>
</dbReference>
<dbReference type="Pfam" id="PF14598">
    <property type="entry name" value="PAS_11"/>
    <property type="match status" value="1"/>
</dbReference>
<dbReference type="Proteomes" id="UP001187531">
    <property type="component" value="Unassembled WGS sequence"/>
</dbReference>
<proteinExistence type="predicted"/>
<keyword evidence="4" id="KW-0539">Nucleus</keyword>
<evidence type="ECO:0000256" key="1">
    <source>
        <dbReference type="ARBA" id="ARBA00004123"/>
    </source>
</evidence>
<gene>
    <name evidence="5" type="ORF">QYM36_017808</name>
</gene>
<dbReference type="GO" id="GO:0010557">
    <property type="term" value="P:positive regulation of macromolecule biosynthetic process"/>
    <property type="evidence" value="ECO:0007669"/>
    <property type="project" value="UniProtKB-ARBA"/>
</dbReference>
<evidence type="ECO:0000313" key="6">
    <source>
        <dbReference type="Proteomes" id="UP001187531"/>
    </source>
</evidence>
<dbReference type="CDD" id="cd00130">
    <property type="entry name" value="PAS"/>
    <property type="match status" value="1"/>
</dbReference>
<dbReference type="EMBL" id="JAVRJZ010000067">
    <property type="protein sequence ID" value="KAK2703882.1"/>
    <property type="molecule type" value="Genomic_DNA"/>
</dbReference>
<feature type="non-terminal residue" evidence="5">
    <location>
        <position position="1"/>
    </location>
</feature>
<dbReference type="Gene3D" id="3.30.450.20">
    <property type="entry name" value="PAS domain"/>
    <property type="match status" value="1"/>
</dbReference>
<evidence type="ECO:0000256" key="4">
    <source>
        <dbReference type="ARBA" id="ARBA00023242"/>
    </source>
</evidence>
<dbReference type="SUPFAM" id="SSF55785">
    <property type="entry name" value="PYP-like sensor domain (PAS domain)"/>
    <property type="match status" value="1"/>
</dbReference>
<accession>A0AA88HEL7</accession>
<dbReference type="PANTHER" id="PTHR23043:SF39">
    <property type="entry name" value="DYSFUSION, ISOFORM D"/>
    <property type="match status" value="1"/>
</dbReference>
<keyword evidence="6" id="KW-1185">Reference proteome</keyword>
<dbReference type="PANTHER" id="PTHR23043">
    <property type="entry name" value="HYPOXIA-INDUCIBLE FACTOR 1 ALPHA"/>
    <property type="match status" value="1"/>
</dbReference>
<keyword evidence="3" id="KW-0804">Transcription</keyword>
<dbReference type="AlphaFoldDB" id="A0AA88HEL7"/>
<organism evidence="5 6">
    <name type="scientific">Artemia franciscana</name>
    <name type="common">Brine shrimp</name>
    <name type="synonym">Artemia sanfranciscana</name>
    <dbReference type="NCBI Taxonomy" id="6661"/>
    <lineage>
        <taxon>Eukaryota</taxon>
        <taxon>Metazoa</taxon>
        <taxon>Ecdysozoa</taxon>
        <taxon>Arthropoda</taxon>
        <taxon>Crustacea</taxon>
        <taxon>Branchiopoda</taxon>
        <taxon>Anostraca</taxon>
        <taxon>Artemiidae</taxon>
        <taxon>Artemia</taxon>
    </lineage>
</organism>
<reference evidence="5" key="1">
    <citation type="submission" date="2023-07" db="EMBL/GenBank/DDBJ databases">
        <title>Chromosome-level genome assembly of Artemia franciscana.</title>
        <authorList>
            <person name="Jo E."/>
        </authorList>
    </citation>
    <scope>NUCLEOTIDE SEQUENCE</scope>
    <source>
        <tissue evidence="5">Whole body</tissue>
    </source>
</reference>
<dbReference type="GO" id="GO:0005634">
    <property type="term" value="C:nucleus"/>
    <property type="evidence" value="ECO:0007669"/>
    <property type="project" value="UniProtKB-SubCell"/>
</dbReference>